<name>A0ACD5ZK87_AVESA</name>
<organism evidence="1 2">
    <name type="scientific">Avena sativa</name>
    <name type="common">Oat</name>
    <dbReference type="NCBI Taxonomy" id="4498"/>
    <lineage>
        <taxon>Eukaryota</taxon>
        <taxon>Viridiplantae</taxon>
        <taxon>Streptophyta</taxon>
        <taxon>Embryophyta</taxon>
        <taxon>Tracheophyta</taxon>
        <taxon>Spermatophyta</taxon>
        <taxon>Magnoliopsida</taxon>
        <taxon>Liliopsida</taxon>
        <taxon>Poales</taxon>
        <taxon>Poaceae</taxon>
        <taxon>BOP clade</taxon>
        <taxon>Pooideae</taxon>
        <taxon>Poodae</taxon>
        <taxon>Poeae</taxon>
        <taxon>Poeae Chloroplast Group 1 (Aveneae type)</taxon>
        <taxon>Aveninae</taxon>
        <taxon>Avena</taxon>
    </lineage>
</organism>
<evidence type="ECO:0000313" key="2">
    <source>
        <dbReference type="Proteomes" id="UP001732700"/>
    </source>
</evidence>
<protein>
    <submittedName>
        <fullName evidence="1">Uncharacterized protein</fullName>
    </submittedName>
</protein>
<accession>A0ACD5ZK87</accession>
<reference evidence="1" key="1">
    <citation type="submission" date="2021-05" db="EMBL/GenBank/DDBJ databases">
        <authorList>
            <person name="Scholz U."/>
            <person name="Mascher M."/>
            <person name="Fiebig A."/>
        </authorList>
    </citation>
    <scope>NUCLEOTIDE SEQUENCE [LARGE SCALE GENOMIC DNA]</scope>
</reference>
<dbReference type="Proteomes" id="UP001732700">
    <property type="component" value="Chromosome 7A"/>
</dbReference>
<sequence length="344" mass="39020">MDSDDYTESSSSESETYECKKVTIMRKKRKTDHAPAKSKKSRGRKRQRSDSSEETSGSSAKPARCNKVKDKSKKKRKTSTRKIKNHRCCPHMIPPIIKRLTPKQKDWVKNIGWGVFLEMPECQLPKPLTIWLVGKVNTKDKTLEIDSQNTIPIDKGIEQLLGLPNGNIRIPHPKSLRTLPKAKKAYPDPSNAKFSEHGRGKKLANIIEDLVANNDEDDFCISFVMVILAIYLAPGTGQTLNRGFLPHIRDVKKIKEMNWCDFAVQYLMKGIIKFRSNLHTNINLQGCVHILLLVYINAIRSSKISVPPGSPRMIFVTTALLDLLAEEDQKDIKGSIHEYGFLMQ</sequence>
<proteinExistence type="predicted"/>
<reference evidence="1" key="2">
    <citation type="submission" date="2025-09" db="UniProtKB">
        <authorList>
            <consortium name="EnsemblPlants"/>
        </authorList>
    </citation>
    <scope>IDENTIFICATION</scope>
</reference>
<dbReference type="EnsemblPlants" id="AVESA.00010b.r2.7AG1205420.1">
    <property type="protein sequence ID" value="AVESA.00010b.r2.7AG1205420.1.CDS"/>
    <property type="gene ID" value="AVESA.00010b.r2.7AG1205420"/>
</dbReference>
<keyword evidence="2" id="KW-1185">Reference proteome</keyword>
<evidence type="ECO:0000313" key="1">
    <source>
        <dbReference type="EnsemblPlants" id="AVESA.00010b.r2.7AG1205420.1.CDS"/>
    </source>
</evidence>